<dbReference type="InterPro" id="IPR017900">
    <property type="entry name" value="4Fe4S_Fe_S_CS"/>
</dbReference>
<evidence type="ECO:0000313" key="11">
    <source>
        <dbReference type="Proteomes" id="UP000824073"/>
    </source>
</evidence>
<keyword evidence="8" id="KW-0411">Iron-sulfur</keyword>
<dbReference type="EMBL" id="DVMR01000038">
    <property type="protein sequence ID" value="HIU43564.1"/>
    <property type="molecule type" value="Genomic_DNA"/>
</dbReference>
<reference evidence="10" key="2">
    <citation type="journal article" date="2021" name="PeerJ">
        <title>Extensive microbial diversity within the chicken gut microbiome revealed by metagenomics and culture.</title>
        <authorList>
            <person name="Gilroy R."/>
            <person name="Ravi A."/>
            <person name="Getino M."/>
            <person name="Pursley I."/>
            <person name="Horton D.L."/>
            <person name="Alikhan N.F."/>
            <person name="Baker D."/>
            <person name="Gharbi K."/>
            <person name="Hall N."/>
            <person name="Watson M."/>
            <person name="Adriaenssens E.M."/>
            <person name="Foster-Nyarko E."/>
            <person name="Jarju S."/>
            <person name="Secka A."/>
            <person name="Antonio M."/>
            <person name="Oren A."/>
            <person name="Chaudhuri R.R."/>
            <person name="La Ragione R."/>
            <person name="Hildebrand F."/>
            <person name="Pallen M.J."/>
        </authorList>
    </citation>
    <scope>NUCLEOTIDE SEQUENCE</scope>
    <source>
        <strain evidence="10">CHK191-8634</strain>
    </source>
</reference>
<dbReference type="GO" id="GO:0051539">
    <property type="term" value="F:4 iron, 4 sulfur cluster binding"/>
    <property type="evidence" value="ECO:0007669"/>
    <property type="project" value="UniProtKB-KW"/>
</dbReference>
<protein>
    <submittedName>
        <fullName evidence="10">DUF1730 domain-containing protein</fullName>
    </submittedName>
</protein>
<sequence>MTPRQALLECGAADAGSVSWASAARHIGAEQALRCQDAVPGLASVHGAIFPYYAGDEPGNLCLYARGEDYHRVLRRRLEQAAQALRQEHPGCAFVPFADISPFPEVLLGALCGLGVRGQNGLLITPRFGSYVFVGLLASTLPWPDSAAELGECIGCAACRRACPGGALTGDFDPERCLSHISQKRGELSAHQRALLAQSPLIWGCDRCQTVCPMNRGAEQTGLPEFRQDLILSLSERDCALSDRQFRKTYGSRAFSWRGVAPLRRNLALQEGKKE</sequence>
<dbReference type="Pfam" id="PF08331">
    <property type="entry name" value="QueG_DUF1730"/>
    <property type="match status" value="1"/>
</dbReference>
<organism evidence="10 11">
    <name type="scientific">Candidatus Ventrousia excrementavium</name>
    <dbReference type="NCBI Taxonomy" id="2840961"/>
    <lineage>
        <taxon>Bacteria</taxon>
        <taxon>Bacillati</taxon>
        <taxon>Bacillota</taxon>
        <taxon>Clostridia</taxon>
        <taxon>Eubacteriales</taxon>
        <taxon>Clostridiaceae</taxon>
        <taxon>Clostridiaceae incertae sedis</taxon>
        <taxon>Candidatus Ventrousia</taxon>
    </lineage>
</organism>
<keyword evidence="3" id="KW-0819">tRNA processing</keyword>
<dbReference type="InterPro" id="IPR004453">
    <property type="entry name" value="QueG"/>
</dbReference>
<keyword evidence="6" id="KW-0560">Oxidoreductase</keyword>
<dbReference type="InterPro" id="IPR017896">
    <property type="entry name" value="4Fe4S_Fe-S-bd"/>
</dbReference>
<dbReference type="PANTHER" id="PTHR30002:SF4">
    <property type="entry name" value="EPOXYQUEUOSINE REDUCTASE"/>
    <property type="match status" value="1"/>
</dbReference>
<proteinExistence type="predicted"/>
<evidence type="ECO:0000256" key="3">
    <source>
        <dbReference type="ARBA" id="ARBA00022694"/>
    </source>
</evidence>
<dbReference type="PROSITE" id="PS00198">
    <property type="entry name" value="4FE4S_FER_1"/>
    <property type="match status" value="1"/>
</dbReference>
<keyword evidence="1" id="KW-0004">4Fe-4S</keyword>
<dbReference type="AlphaFoldDB" id="A0A9D1IWY9"/>
<dbReference type="Pfam" id="PF13484">
    <property type="entry name" value="Fer4_16"/>
    <property type="match status" value="1"/>
</dbReference>
<keyword evidence="4" id="KW-0479">Metal-binding</keyword>
<evidence type="ECO:0000256" key="8">
    <source>
        <dbReference type="ARBA" id="ARBA00023014"/>
    </source>
</evidence>
<dbReference type="GO" id="GO:0008616">
    <property type="term" value="P:tRNA queuosine(34) biosynthetic process"/>
    <property type="evidence" value="ECO:0007669"/>
    <property type="project" value="UniProtKB-KW"/>
</dbReference>
<evidence type="ECO:0000256" key="2">
    <source>
        <dbReference type="ARBA" id="ARBA00022490"/>
    </source>
</evidence>
<evidence type="ECO:0000259" key="9">
    <source>
        <dbReference type="PROSITE" id="PS51379"/>
    </source>
</evidence>
<evidence type="ECO:0000256" key="6">
    <source>
        <dbReference type="ARBA" id="ARBA00023002"/>
    </source>
</evidence>
<keyword evidence="7" id="KW-0408">Iron</keyword>
<keyword evidence="2" id="KW-0963">Cytoplasm</keyword>
<dbReference type="PROSITE" id="PS51379">
    <property type="entry name" value="4FE4S_FER_2"/>
    <property type="match status" value="1"/>
</dbReference>
<evidence type="ECO:0000313" key="10">
    <source>
        <dbReference type="EMBL" id="HIU43564.1"/>
    </source>
</evidence>
<dbReference type="InterPro" id="IPR013542">
    <property type="entry name" value="QueG_DUF1730"/>
</dbReference>
<accession>A0A9D1IWY9</accession>
<evidence type="ECO:0000256" key="4">
    <source>
        <dbReference type="ARBA" id="ARBA00022723"/>
    </source>
</evidence>
<dbReference type="Proteomes" id="UP000824073">
    <property type="component" value="Unassembled WGS sequence"/>
</dbReference>
<evidence type="ECO:0000256" key="7">
    <source>
        <dbReference type="ARBA" id="ARBA00023004"/>
    </source>
</evidence>
<comment type="caution">
    <text evidence="10">The sequence shown here is derived from an EMBL/GenBank/DDBJ whole genome shotgun (WGS) entry which is preliminary data.</text>
</comment>
<evidence type="ECO:0000256" key="1">
    <source>
        <dbReference type="ARBA" id="ARBA00022485"/>
    </source>
</evidence>
<dbReference type="GO" id="GO:0052693">
    <property type="term" value="F:epoxyqueuosine reductase activity"/>
    <property type="evidence" value="ECO:0007669"/>
    <property type="project" value="TreeGrafter"/>
</dbReference>
<dbReference type="GO" id="GO:0046872">
    <property type="term" value="F:metal ion binding"/>
    <property type="evidence" value="ECO:0007669"/>
    <property type="project" value="UniProtKB-KW"/>
</dbReference>
<dbReference type="SUPFAM" id="SSF46548">
    <property type="entry name" value="alpha-helical ferredoxin"/>
    <property type="match status" value="1"/>
</dbReference>
<keyword evidence="5" id="KW-0671">Queuosine biosynthesis</keyword>
<name>A0A9D1IWY9_9CLOT</name>
<feature type="domain" description="4Fe-4S ferredoxin-type" evidence="9">
    <location>
        <begin position="144"/>
        <end position="173"/>
    </location>
</feature>
<evidence type="ECO:0000256" key="5">
    <source>
        <dbReference type="ARBA" id="ARBA00022785"/>
    </source>
</evidence>
<reference evidence="10" key="1">
    <citation type="submission" date="2020-10" db="EMBL/GenBank/DDBJ databases">
        <authorList>
            <person name="Gilroy R."/>
        </authorList>
    </citation>
    <scope>NUCLEOTIDE SEQUENCE</scope>
    <source>
        <strain evidence="10">CHK191-8634</strain>
    </source>
</reference>
<dbReference type="PANTHER" id="PTHR30002">
    <property type="entry name" value="EPOXYQUEUOSINE REDUCTASE"/>
    <property type="match status" value="1"/>
</dbReference>
<gene>
    <name evidence="10" type="ORF">IAB67_04620</name>
</gene>
<dbReference type="Gene3D" id="3.30.70.20">
    <property type="match status" value="1"/>
</dbReference>